<dbReference type="Proteomes" id="UP001365542">
    <property type="component" value="Unassembled WGS sequence"/>
</dbReference>
<sequence>MADLLSVTASVTALLTLCYQVGCSAVSLASGIAEIDGTIADLFAEIEELQTVTENIRSILESDDVTITELRTGTGHEAQHWPFVDRVLTQSHRMISALQKDIFALQAVGEGSFSGRANAHFRSVFSERRIKGYFNKIQGCKDTLQVSLQLLILLSSIAGRKSPEDISPRPDEIMILVKKVYNSLIHRQEDIDNSSTHPYQAGDVDIDEENSLAELNIDDITDWFDIQYCIECVKNAEQLVSMIASMITEFETSGSIDFAHHEIICDQADNRLRRVSSTSRAVSLANDQLRDSVSIINDVLQEFETLERLIGAEEVTEAENQCMAVIDAVKSAYGSQYKKSTLFERALLAKSNIFRMRGLLDDADAWLTFSEKLRESRLAHDEWEIVGVPRANSIKYLHTADNIPPQPNTVATFLNSIRKADIQKVRTIVNQYPGIVNCHFKGETPLHWAVWFRTPDIVKFLMYHGAKVNSVATVSVRNTPLHHAANLDDVYIIGLLIEGGANADAIDKYSWTPLHYAVYNNNLEATRALLSHGASVDYIEKLDKWTPLNYAVNKGEILLVKTLVEAGANINRKDASGKTPLMQSGEKGRDNISRLLVQLGADSSLVDDNMGSHLGISDEMQATKKLKRRKSFKRSVTTRVKR</sequence>
<evidence type="ECO:0000256" key="1">
    <source>
        <dbReference type="ARBA" id="ARBA00022737"/>
    </source>
</evidence>
<dbReference type="Pfam" id="PF00023">
    <property type="entry name" value="Ank"/>
    <property type="match status" value="1"/>
</dbReference>
<feature type="repeat" description="ANK" evidence="3">
    <location>
        <begin position="543"/>
        <end position="575"/>
    </location>
</feature>
<evidence type="ECO:0000256" key="4">
    <source>
        <dbReference type="SAM" id="SignalP"/>
    </source>
</evidence>
<evidence type="ECO:0000313" key="5">
    <source>
        <dbReference type="EMBL" id="KAK6543561.1"/>
    </source>
</evidence>
<dbReference type="Pfam" id="PF12796">
    <property type="entry name" value="Ank_2"/>
    <property type="match status" value="2"/>
</dbReference>
<evidence type="ECO:0000256" key="3">
    <source>
        <dbReference type="PROSITE-ProRule" id="PRU00023"/>
    </source>
</evidence>
<feature type="repeat" description="ANK" evidence="3">
    <location>
        <begin position="576"/>
        <end position="608"/>
    </location>
</feature>
<dbReference type="SUPFAM" id="SSF48403">
    <property type="entry name" value="Ankyrin repeat"/>
    <property type="match status" value="1"/>
</dbReference>
<accession>A0AAV9XPZ0</accession>
<dbReference type="PROSITE" id="PS50088">
    <property type="entry name" value="ANK_REPEAT"/>
    <property type="match status" value="5"/>
</dbReference>
<evidence type="ECO:0008006" key="7">
    <source>
        <dbReference type="Google" id="ProtNLM"/>
    </source>
</evidence>
<dbReference type="PANTHER" id="PTHR24201">
    <property type="entry name" value="ANK_REP_REGION DOMAIN-CONTAINING PROTEIN"/>
    <property type="match status" value="1"/>
</dbReference>
<feature type="chain" id="PRO_5043395975" description="Fungal N-terminal domain-containing protein" evidence="4">
    <location>
        <begin position="26"/>
        <end position="642"/>
    </location>
</feature>
<dbReference type="InterPro" id="IPR002110">
    <property type="entry name" value="Ankyrin_rpt"/>
</dbReference>
<dbReference type="AlphaFoldDB" id="A0AAV9XPZ0"/>
<dbReference type="EMBL" id="JAVHJO010000001">
    <property type="protein sequence ID" value="KAK6543561.1"/>
    <property type="molecule type" value="Genomic_DNA"/>
</dbReference>
<feature type="repeat" description="ANK" evidence="3">
    <location>
        <begin position="476"/>
        <end position="508"/>
    </location>
</feature>
<reference evidence="5 6" key="1">
    <citation type="submission" date="2019-10" db="EMBL/GenBank/DDBJ databases">
        <authorList>
            <person name="Palmer J.M."/>
        </authorList>
    </citation>
    <scope>NUCLEOTIDE SEQUENCE [LARGE SCALE GENOMIC DNA]</scope>
    <source>
        <strain evidence="5 6">TWF694</strain>
    </source>
</reference>
<dbReference type="PRINTS" id="PR01415">
    <property type="entry name" value="ANKYRIN"/>
</dbReference>
<dbReference type="Gene3D" id="1.25.40.20">
    <property type="entry name" value="Ankyrin repeat-containing domain"/>
    <property type="match status" value="2"/>
</dbReference>
<keyword evidence="2 3" id="KW-0040">ANK repeat</keyword>
<organism evidence="5 6">
    <name type="scientific">Orbilia ellipsospora</name>
    <dbReference type="NCBI Taxonomy" id="2528407"/>
    <lineage>
        <taxon>Eukaryota</taxon>
        <taxon>Fungi</taxon>
        <taxon>Dikarya</taxon>
        <taxon>Ascomycota</taxon>
        <taxon>Pezizomycotina</taxon>
        <taxon>Orbiliomycetes</taxon>
        <taxon>Orbiliales</taxon>
        <taxon>Orbiliaceae</taxon>
        <taxon>Orbilia</taxon>
    </lineage>
</organism>
<comment type="caution">
    <text evidence="5">The sequence shown here is derived from an EMBL/GenBank/DDBJ whole genome shotgun (WGS) entry which is preliminary data.</text>
</comment>
<dbReference type="SMART" id="SM00248">
    <property type="entry name" value="ANK"/>
    <property type="match status" value="5"/>
</dbReference>
<feature type="repeat" description="ANK" evidence="3">
    <location>
        <begin position="441"/>
        <end position="473"/>
    </location>
</feature>
<evidence type="ECO:0000256" key="2">
    <source>
        <dbReference type="ARBA" id="ARBA00023043"/>
    </source>
</evidence>
<evidence type="ECO:0000313" key="6">
    <source>
        <dbReference type="Proteomes" id="UP001365542"/>
    </source>
</evidence>
<keyword evidence="6" id="KW-1185">Reference proteome</keyword>
<protein>
    <recommendedName>
        <fullName evidence="7">Fungal N-terminal domain-containing protein</fullName>
    </recommendedName>
</protein>
<feature type="signal peptide" evidence="4">
    <location>
        <begin position="1"/>
        <end position="25"/>
    </location>
</feature>
<gene>
    <name evidence="5" type="ORF">TWF694_000305</name>
</gene>
<dbReference type="InterPro" id="IPR050776">
    <property type="entry name" value="Ank_Repeat/CDKN_Inhibitor"/>
</dbReference>
<dbReference type="InterPro" id="IPR036770">
    <property type="entry name" value="Ankyrin_rpt-contain_sf"/>
</dbReference>
<feature type="repeat" description="ANK" evidence="3">
    <location>
        <begin position="509"/>
        <end position="541"/>
    </location>
</feature>
<proteinExistence type="predicted"/>
<keyword evidence="1" id="KW-0677">Repeat</keyword>
<name>A0AAV9XPZ0_9PEZI</name>
<dbReference type="PROSITE" id="PS50297">
    <property type="entry name" value="ANK_REP_REGION"/>
    <property type="match status" value="5"/>
</dbReference>
<keyword evidence="4" id="KW-0732">Signal</keyword>